<dbReference type="Pfam" id="PF07171">
    <property type="entry name" value="MlrC_C"/>
    <property type="match status" value="1"/>
</dbReference>
<organism evidence="2 3">
    <name type="scientific">Phytoactinopolyspora alkaliphila</name>
    <dbReference type="NCBI Taxonomy" id="1783498"/>
    <lineage>
        <taxon>Bacteria</taxon>
        <taxon>Bacillati</taxon>
        <taxon>Actinomycetota</taxon>
        <taxon>Actinomycetes</taxon>
        <taxon>Jiangellales</taxon>
        <taxon>Jiangellaceae</taxon>
        <taxon>Phytoactinopolyspora</taxon>
    </lineage>
</organism>
<reference evidence="2 3" key="1">
    <citation type="submission" date="2020-02" db="EMBL/GenBank/DDBJ databases">
        <authorList>
            <person name="Li X.-J."/>
            <person name="Feng X.-M."/>
        </authorList>
    </citation>
    <scope>NUCLEOTIDE SEQUENCE [LARGE SCALE GENOMIC DNA]</scope>
    <source>
        <strain evidence="2 3">CGMCC 4.7225</strain>
    </source>
</reference>
<sequence>MVGIEPTTVAIIAAKGVHSPRAAFEPIATKLIWANTPGATSADLFTLTYRHRRSPMFPFETEASR</sequence>
<dbReference type="Proteomes" id="UP000469185">
    <property type="component" value="Unassembled WGS sequence"/>
</dbReference>
<comment type="caution">
    <text evidence="2">The sequence shown here is derived from an EMBL/GenBank/DDBJ whole genome shotgun (WGS) entry which is preliminary data.</text>
</comment>
<evidence type="ECO:0000313" key="2">
    <source>
        <dbReference type="EMBL" id="NED97891.1"/>
    </source>
</evidence>
<dbReference type="EMBL" id="JAAGOB010000014">
    <property type="protein sequence ID" value="NED97891.1"/>
    <property type="molecule type" value="Genomic_DNA"/>
</dbReference>
<evidence type="ECO:0000259" key="1">
    <source>
        <dbReference type="Pfam" id="PF07171"/>
    </source>
</evidence>
<accession>A0A6N9YS78</accession>
<protein>
    <recommendedName>
        <fullName evidence="1">Microcystin LR degradation protein MlrC C-terminal domain-containing protein</fullName>
    </recommendedName>
</protein>
<dbReference type="AlphaFoldDB" id="A0A6N9YS78"/>
<proteinExistence type="predicted"/>
<gene>
    <name evidence="2" type="ORF">G1H11_21565</name>
</gene>
<dbReference type="InterPro" id="IPR010799">
    <property type="entry name" value="MlrC_C"/>
</dbReference>
<feature type="domain" description="Microcystin LR degradation protein MlrC C-terminal" evidence="1">
    <location>
        <begin position="2"/>
        <end position="51"/>
    </location>
</feature>
<keyword evidence="3" id="KW-1185">Reference proteome</keyword>
<name>A0A6N9YS78_9ACTN</name>
<evidence type="ECO:0000313" key="3">
    <source>
        <dbReference type="Proteomes" id="UP000469185"/>
    </source>
</evidence>